<dbReference type="EMBL" id="JBHSHB010000017">
    <property type="protein sequence ID" value="MFC4690923.1"/>
    <property type="molecule type" value="Genomic_DNA"/>
</dbReference>
<sequence>MKWTESIWKPKPALIEIGGKSSRPYIGQKYDSKYFEIKNDGWNHEHCDLCTVGIYENDSIFISENQIICASCHSEFIVPKNINETLEKMNKIEK</sequence>
<reference evidence="2" key="1">
    <citation type="journal article" date="2019" name="Int. J. Syst. Evol. Microbiol.">
        <title>The Global Catalogue of Microorganisms (GCM) 10K type strain sequencing project: providing services to taxonomists for standard genome sequencing and annotation.</title>
        <authorList>
            <consortium name="The Broad Institute Genomics Platform"/>
            <consortium name="The Broad Institute Genome Sequencing Center for Infectious Disease"/>
            <person name="Wu L."/>
            <person name="Ma J."/>
        </authorList>
    </citation>
    <scope>NUCLEOTIDE SEQUENCE [LARGE SCALE GENOMIC DNA]</scope>
    <source>
        <strain evidence="2">CGMCC 4.7427</strain>
    </source>
</reference>
<protein>
    <submittedName>
        <fullName evidence="1">Uncharacterized protein</fullName>
    </submittedName>
</protein>
<evidence type="ECO:0000313" key="1">
    <source>
        <dbReference type="EMBL" id="MFC4690923.1"/>
    </source>
</evidence>
<comment type="caution">
    <text evidence="1">The sequence shown here is derived from an EMBL/GenBank/DDBJ whole genome shotgun (WGS) entry which is preliminary data.</text>
</comment>
<keyword evidence="2" id="KW-1185">Reference proteome</keyword>
<name>A0ABV9L9W2_9FLAO</name>
<evidence type="ECO:0000313" key="2">
    <source>
        <dbReference type="Proteomes" id="UP001595878"/>
    </source>
</evidence>
<accession>A0ABV9L9W2</accession>
<dbReference type="Proteomes" id="UP001595878">
    <property type="component" value="Unassembled WGS sequence"/>
</dbReference>
<gene>
    <name evidence="1" type="ORF">ACFO5T_10830</name>
</gene>
<proteinExistence type="predicted"/>
<organism evidence="1 2">
    <name type="scientific">Dokdonia genika</name>
    <dbReference type="NCBI Taxonomy" id="308113"/>
    <lineage>
        <taxon>Bacteria</taxon>
        <taxon>Pseudomonadati</taxon>
        <taxon>Bacteroidota</taxon>
        <taxon>Flavobacteriia</taxon>
        <taxon>Flavobacteriales</taxon>
        <taxon>Flavobacteriaceae</taxon>
        <taxon>Dokdonia</taxon>
    </lineage>
</organism>